<sequence>MLKRGSQVSSSAMTYLPAEPDHIHFSANGYKQRKVDSVLKRINKLGKKADDLAQGIREHVRLGTKISETVKGKLSLGSRIVKVGGVDKIFKTLFSVKEGEKLLKACQCYLSTTAGPIAGLLFISTDKIAFCSETSLKFYPSNGELLRLHYKVLIPVEKIRRVNQSVNMKKLSQKYMEITTLDGFDFWFMGFLNYQKAFKCLQQAIFSHQLNSAEMMYKCKALTS</sequence>
<dbReference type="AlphaFoldDB" id="A0AAD9THC7"/>
<reference evidence="3" key="1">
    <citation type="journal article" date="2023" name="Plant J.">
        <title>Genome sequences and population genomics provide insights into the demographic history, inbreeding, and mutation load of two 'living fossil' tree species of Dipteronia.</title>
        <authorList>
            <person name="Feng Y."/>
            <person name="Comes H.P."/>
            <person name="Chen J."/>
            <person name="Zhu S."/>
            <person name="Lu R."/>
            <person name="Zhang X."/>
            <person name="Li P."/>
            <person name="Qiu J."/>
            <person name="Olsen K.M."/>
            <person name="Qiu Y."/>
        </authorList>
    </citation>
    <scope>NUCLEOTIDE SEQUENCE</scope>
    <source>
        <strain evidence="3">KIB01</strain>
    </source>
</reference>
<evidence type="ECO:0000256" key="1">
    <source>
        <dbReference type="ARBA" id="ARBA00009414"/>
    </source>
</evidence>
<accession>A0AAD9THC7</accession>
<organism evidence="3 4">
    <name type="scientific">Dipteronia dyeriana</name>
    <dbReference type="NCBI Taxonomy" id="168575"/>
    <lineage>
        <taxon>Eukaryota</taxon>
        <taxon>Viridiplantae</taxon>
        <taxon>Streptophyta</taxon>
        <taxon>Embryophyta</taxon>
        <taxon>Tracheophyta</taxon>
        <taxon>Spermatophyta</taxon>
        <taxon>Magnoliopsida</taxon>
        <taxon>eudicotyledons</taxon>
        <taxon>Gunneridae</taxon>
        <taxon>Pentapetalae</taxon>
        <taxon>rosids</taxon>
        <taxon>malvids</taxon>
        <taxon>Sapindales</taxon>
        <taxon>Sapindaceae</taxon>
        <taxon>Hippocastanoideae</taxon>
        <taxon>Acereae</taxon>
        <taxon>Dipteronia</taxon>
    </lineage>
</organism>
<evidence type="ECO:0000313" key="3">
    <source>
        <dbReference type="EMBL" id="KAK2635796.1"/>
    </source>
</evidence>
<evidence type="ECO:0000259" key="2">
    <source>
        <dbReference type="SMART" id="SM00568"/>
    </source>
</evidence>
<dbReference type="SMART" id="SM00568">
    <property type="entry name" value="GRAM"/>
    <property type="match status" value="1"/>
</dbReference>
<proteinExistence type="inferred from homology"/>
<dbReference type="Gene3D" id="2.30.29.30">
    <property type="entry name" value="Pleckstrin-homology domain (PH domain)/Phosphotyrosine-binding domain (PTB)"/>
    <property type="match status" value="1"/>
</dbReference>
<evidence type="ECO:0000313" key="4">
    <source>
        <dbReference type="Proteomes" id="UP001280121"/>
    </source>
</evidence>
<dbReference type="PANTHER" id="PTHR31969">
    <property type="entry name" value="GEM-LIKE PROTEIN 2"/>
    <property type="match status" value="1"/>
</dbReference>
<name>A0AAD9THC7_9ROSI</name>
<dbReference type="InterPro" id="IPR011993">
    <property type="entry name" value="PH-like_dom_sf"/>
</dbReference>
<protein>
    <recommendedName>
        <fullName evidence="2">GRAM domain-containing protein</fullName>
    </recommendedName>
</protein>
<feature type="domain" description="GRAM" evidence="2">
    <location>
        <begin position="88"/>
        <end position="166"/>
    </location>
</feature>
<gene>
    <name evidence="3" type="ORF">Ddye_030588</name>
</gene>
<keyword evidence="4" id="KW-1185">Reference proteome</keyword>
<dbReference type="EMBL" id="JANJYI010000009">
    <property type="protein sequence ID" value="KAK2635796.1"/>
    <property type="molecule type" value="Genomic_DNA"/>
</dbReference>
<comment type="caution">
    <text evidence="3">The sequence shown here is derived from an EMBL/GenBank/DDBJ whole genome shotgun (WGS) entry which is preliminary data.</text>
</comment>
<dbReference type="InterPro" id="IPR037848">
    <property type="entry name" value="GEM-like"/>
</dbReference>
<dbReference type="InterPro" id="IPR004182">
    <property type="entry name" value="GRAM"/>
</dbReference>
<dbReference type="Pfam" id="PF02893">
    <property type="entry name" value="GRAM"/>
    <property type="match status" value="1"/>
</dbReference>
<comment type="similarity">
    <text evidence="1">Belongs to the GEM family.</text>
</comment>
<dbReference type="Proteomes" id="UP001280121">
    <property type="component" value="Unassembled WGS sequence"/>
</dbReference>